<proteinExistence type="predicted"/>
<organism evidence="1 2">
    <name type="scientific">Pistacia integerrima</name>
    <dbReference type="NCBI Taxonomy" id="434235"/>
    <lineage>
        <taxon>Eukaryota</taxon>
        <taxon>Viridiplantae</taxon>
        <taxon>Streptophyta</taxon>
        <taxon>Embryophyta</taxon>
        <taxon>Tracheophyta</taxon>
        <taxon>Spermatophyta</taxon>
        <taxon>Magnoliopsida</taxon>
        <taxon>eudicotyledons</taxon>
        <taxon>Gunneridae</taxon>
        <taxon>Pentapetalae</taxon>
        <taxon>rosids</taxon>
        <taxon>malvids</taxon>
        <taxon>Sapindales</taxon>
        <taxon>Anacardiaceae</taxon>
        <taxon>Pistacia</taxon>
    </lineage>
</organism>
<reference evidence="2" key="1">
    <citation type="journal article" date="2023" name="G3 (Bethesda)">
        <title>Genome assembly and association tests identify interacting loci associated with vigor, precocity, and sex in interspecific pistachio rootstocks.</title>
        <authorList>
            <person name="Palmer W."/>
            <person name="Jacygrad E."/>
            <person name="Sagayaradj S."/>
            <person name="Cavanaugh K."/>
            <person name="Han R."/>
            <person name="Bertier L."/>
            <person name="Beede B."/>
            <person name="Kafkas S."/>
            <person name="Golino D."/>
            <person name="Preece J."/>
            <person name="Michelmore R."/>
        </authorList>
    </citation>
    <scope>NUCLEOTIDE SEQUENCE [LARGE SCALE GENOMIC DNA]</scope>
</reference>
<evidence type="ECO:0000313" key="2">
    <source>
        <dbReference type="Proteomes" id="UP001163603"/>
    </source>
</evidence>
<sequence length="181" mass="20744">MKYQEEEEEERLITTTAKVIEYLEPLMSRDLLCKFPDNSAFDFDYSQSSLWSPLVPRPYSPMDLDLVTPLKLSYDDFGGGFELEKKMPNHSAKKIGFGIIFKKKLNINVDLLKQTMKKKKKMVNVMASEFSPASVKGSCVPITSKKWSKMLKAASKHFKKTKTKKKRDPAVHVKISSCLRD</sequence>
<evidence type="ECO:0000313" key="1">
    <source>
        <dbReference type="EMBL" id="KAJ0027815.1"/>
    </source>
</evidence>
<comment type="caution">
    <text evidence="1">The sequence shown here is derived from an EMBL/GenBank/DDBJ whole genome shotgun (WGS) entry which is preliminary data.</text>
</comment>
<accession>A0ACC0Y0T1</accession>
<keyword evidence="2" id="KW-1185">Reference proteome</keyword>
<name>A0ACC0Y0T1_9ROSI</name>
<gene>
    <name evidence="1" type="ORF">Pint_36678</name>
</gene>
<protein>
    <submittedName>
        <fullName evidence="1">Uncharacterized protein</fullName>
    </submittedName>
</protein>
<dbReference type="Proteomes" id="UP001163603">
    <property type="component" value="Chromosome 9"/>
</dbReference>
<dbReference type="EMBL" id="CM047744">
    <property type="protein sequence ID" value="KAJ0027815.1"/>
    <property type="molecule type" value="Genomic_DNA"/>
</dbReference>